<protein>
    <recommendedName>
        <fullName evidence="4">DUF1501 domain-containing protein</fullName>
    </recommendedName>
</protein>
<dbReference type="Proteomes" id="UP000076830">
    <property type="component" value="Chromosome"/>
</dbReference>
<dbReference type="NCBIfam" id="TIGR01409">
    <property type="entry name" value="TAT_signal_seq"/>
    <property type="match status" value="1"/>
</dbReference>
<name>A0A167GK46_9GAMM</name>
<dbReference type="PANTHER" id="PTHR43737">
    <property type="entry name" value="BLL7424 PROTEIN"/>
    <property type="match status" value="1"/>
</dbReference>
<dbReference type="AlphaFoldDB" id="A0A167GK46"/>
<dbReference type="PANTHER" id="PTHR43737:SF1">
    <property type="entry name" value="DUF1501 DOMAIN-CONTAINING PROTEIN"/>
    <property type="match status" value="1"/>
</dbReference>
<accession>A0A167GK46</accession>
<organism evidence="2 3">
    <name type="scientific">Dokdonella koreensis DS-123</name>
    <dbReference type="NCBI Taxonomy" id="1300342"/>
    <lineage>
        <taxon>Bacteria</taxon>
        <taxon>Pseudomonadati</taxon>
        <taxon>Pseudomonadota</taxon>
        <taxon>Gammaproteobacteria</taxon>
        <taxon>Lysobacterales</taxon>
        <taxon>Rhodanobacteraceae</taxon>
        <taxon>Dokdonella</taxon>
    </lineage>
</organism>
<dbReference type="STRING" id="1300342.I596_611"/>
<dbReference type="Pfam" id="PF07394">
    <property type="entry name" value="DUF1501"/>
    <property type="match status" value="1"/>
</dbReference>
<evidence type="ECO:0008006" key="4">
    <source>
        <dbReference type="Google" id="ProtNLM"/>
    </source>
</evidence>
<reference evidence="2 3" key="1">
    <citation type="submission" date="2016-04" db="EMBL/GenBank/DDBJ databases">
        <title>Complete genome sequence of Dokdonella koreensis DS-123T.</title>
        <authorList>
            <person name="Kim J.F."/>
            <person name="Lee H."/>
            <person name="Kwak M.-J."/>
        </authorList>
    </citation>
    <scope>NUCLEOTIDE SEQUENCE [LARGE SCALE GENOMIC DNA]</scope>
    <source>
        <strain evidence="2 3">DS-123</strain>
    </source>
</reference>
<dbReference type="KEGG" id="dko:I596_611"/>
<keyword evidence="3" id="KW-1185">Reference proteome</keyword>
<dbReference type="OrthoDB" id="9779968at2"/>
<dbReference type="InterPro" id="IPR006311">
    <property type="entry name" value="TAT_signal"/>
</dbReference>
<dbReference type="PROSITE" id="PS51318">
    <property type="entry name" value="TAT"/>
    <property type="match status" value="1"/>
</dbReference>
<dbReference type="InterPro" id="IPR010869">
    <property type="entry name" value="DUF1501"/>
</dbReference>
<sequence length="469" mass="48816">MTSLDRRDFLKLCGAGALTAGVVPGARLAFAAPEANAYDTLVIVFLRGGCDGLSLVPPTGGNDRAHYEIARPDLAIPASGTGAALPLANSGSGWGLHPRAAALHALYQANKLAVVLGAGMPAPVTRSHFDAQQTMEYGTPGSTGSGTGWLTRHLTSAGLPANITIPALSAGSITASSLLASTEAITMGNGNDFRVDSSAWSWNARDHYRDDNGNITAPASFRGLVECLPDLWAGNSALEAAGRQTLDALSIIRPMNFGNYAPGNGASYPNDGFGNQLKMIAQILKADLGLRVAAIDVGGWDTHNGQGVPTSGYDPFGNTVESLARGLAAFYTDLDGAGAAGYTSRTSIVVMSEFGRRMRQNGSDGTDHGYGNMMMALGGSVNGGRVYGLDVFAGLADQALFEGEDVMVTTDFRRVLSEALIRRLGNPRLGRIFPGYGGYSPIGVFQGTDLPPDYSGGQDAIFRSGFEPA</sequence>
<proteinExistence type="predicted"/>
<gene>
    <name evidence="2" type="ORF">I596_611</name>
</gene>
<dbReference type="InterPro" id="IPR019546">
    <property type="entry name" value="TAT_signal_bac_arc"/>
</dbReference>
<evidence type="ECO:0000256" key="1">
    <source>
        <dbReference type="ARBA" id="ARBA00022729"/>
    </source>
</evidence>
<dbReference type="PATRIC" id="fig|1300342.3.peg.601"/>
<dbReference type="EMBL" id="CP015249">
    <property type="protein sequence ID" value="ANB16648.1"/>
    <property type="molecule type" value="Genomic_DNA"/>
</dbReference>
<keyword evidence="1" id="KW-0732">Signal</keyword>
<evidence type="ECO:0000313" key="2">
    <source>
        <dbReference type="EMBL" id="ANB16648.1"/>
    </source>
</evidence>
<evidence type="ECO:0000313" key="3">
    <source>
        <dbReference type="Proteomes" id="UP000076830"/>
    </source>
</evidence>
<dbReference type="RefSeq" id="WP_067643899.1">
    <property type="nucleotide sequence ID" value="NZ_CP015249.1"/>
</dbReference>